<organism evidence="4 5">
    <name type="scientific">Aspergillus ustus</name>
    <dbReference type="NCBI Taxonomy" id="40382"/>
    <lineage>
        <taxon>Eukaryota</taxon>
        <taxon>Fungi</taxon>
        <taxon>Dikarya</taxon>
        <taxon>Ascomycota</taxon>
        <taxon>Pezizomycotina</taxon>
        <taxon>Eurotiomycetes</taxon>
        <taxon>Eurotiomycetidae</taxon>
        <taxon>Eurotiales</taxon>
        <taxon>Aspergillaceae</taxon>
        <taxon>Aspergillus</taxon>
        <taxon>Aspergillus subgen. Nidulantes</taxon>
    </lineage>
</organism>
<keyword evidence="3" id="KW-0732">Signal</keyword>
<keyword evidence="5" id="KW-1185">Reference proteome</keyword>
<dbReference type="AlphaFoldDB" id="A0A0C1BVW0"/>
<name>A0A0C1BVW0_ASPUT</name>
<proteinExistence type="predicted"/>
<evidence type="ECO:0000256" key="2">
    <source>
        <dbReference type="SAM" id="Phobius"/>
    </source>
</evidence>
<feature type="chain" id="PRO_5002128837" evidence="3">
    <location>
        <begin position="20"/>
        <end position="419"/>
    </location>
</feature>
<evidence type="ECO:0000313" key="5">
    <source>
        <dbReference type="Proteomes" id="UP000053475"/>
    </source>
</evidence>
<keyword evidence="2" id="KW-1133">Transmembrane helix</keyword>
<evidence type="ECO:0000256" key="1">
    <source>
        <dbReference type="SAM" id="MobiDB-lite"/>
    </source>
</evidence>
<reference evidence="4 5" key="1">
    <citation type="submission" date="2014-11" db="EMBL/GenBank/DDBJ databases">
        <title>Genomics derived discovery of secondary metabolites biosynthetic gene clusters in Aspergillus ustus.</title>
        <authorList>
            <person name="Pi B."/>
            <person name="Dai F."/>
            <person name="Song X."/>
            <person name="Zhu C."/>
            <person name="Li H."/>
            <person name="Yu D."/>
        </authorList>
    </citation>
    <scope>NUCLEOTIDE SEQUENCE [LARGE SCALE GENOMIC DNA]</scope>
    <source>
        <strain evidence="4 5">3.3904</strain>
    </source>
</reference>
<protein>
    <submittedName>
        <fullName evidence="4">Uncharacterized protein</fullName>
    </submittedName>
</protein>
<evidence type="ECO:0000313" key="4">
    <source>
        <dbReference type="EMBL" id="KIA75651.1"/>
    </source>
</evidence>
<feature type="signal peptide" evidence="3">
    <location>
        <begin position="1"/>
        <end position="19"/>
    </location>
</feature>
<dbReference type="Proteomes" id="UP000053475">
    <property type="component" value="Unassembled WGS sequence"/>
</dbReference>
<evidence type="ECO:0000256" key="3">
    <source>
        <dbReference type="SAM" id="SignalP"/>
    </source>
</evidence>
<feature type="region of interest" description="Disordered" evidence="1">
    <location>
        <begin position="359"/>
        <end position="419"/>
    </location>
</feature>
<keyword evidence="2" id="KW-0472">Membrane</keyword>
<sequence>MMTMMLVALAIWAPSLITAQICTPANGSSTYNITSTRQALDLFSDCTTIVADQISIDDWDNGTFSLGGITNITGTIIYNYEGNIAALELPDLRYLGGFISTTTTGISSILFSQLLSVTGRIEIRAPGAETQVSFPKMWIAGAVTVKGPVSVVDLNALQAVRGDLILEDILAVPLPQLQTAAYIRISGIPSYIEMPLLTSVGASSDVQSLPSSSGMEINQVNSGIKLEFPALISVDRLLDIRGTVISLSLPSLLFITGTLHIDPSVRLSVDLPLTSVTTIELEGGISNALGSGLDESSYYKENCAKYEQHLSTGGKIAAGVVVPLAVFGIIVALIFWHKKRVRRGGKAVGRVVGDVEMVDLGPGAGGGEGDTASERERDLERGRIPVTQPGMMVRERSPTPPPPYEPRREQEAEQHMVMS</sequence>
<feature type="transmembrane region" description="Helical" evidence="2">
    <location>
        <begin position="316"/>
        <end position="336"/>
    </location>
</feature>
<keyword evidence="2" id="KW-0812">Transmembrane</keyword>
<feature type="compositionally biased region" description="Basic and acidic residues" evidence="1">
    <location>
        <begin position="405"/>
        <end position="419"/>
    </location>
</feature>
<comment type="caution">
    <text evidence="4">The sequence shown here is derived from an EMBL/GenBank/DDBJ whole genome shotgun (WGS) entry which is preliminary data.</text>
</comment>
<dbReference type="EMBL" id="JOMC01000065">
    <property type="protein sequence ID" value="KIA75651.1"/>
    <property type="molecule type" value="Genomic_DNA"/>
</dbReference>
<feature type="compositionally biased region" description="Basic and acidic residues" evidence="1">
    <location>
        <begin position="372"/>
        <end position="383"/>
    </location>
</feature>
<accession>A0A0C1BVW0</accession>
<gene>
    <name evidence="4" type="ORF">HK57_00584</name>
</gene>